<gene>
    <name evidence="3" type="ORF">GCM10009627_14710</name>
</gene>
<proteinExistence type="predicted"/>
<comment type="caution">
    <text evidence="3">The sequence shown here is derived from an EMBL/GenBank/DDBJ whole genome shotgun (WGS) entry which is preliminary data.</text>
</comment>
<evidence type="ECO:0000313" key="3">
    <source>
        <dbReference type="EMBL" id="GAA1493125.1"/>
    </source>
</evidence>
<accession>A0ABP4K2N5</accession>
<evidence type="ECO:0000256" key="1">
    <source>
        <dbReference type="SAM" id="MobiDB-lite"/>
    </source>
</evidence>
<evidence type="ECO:0000256" key="2">
    <source>
        <dbReference type="SAM" id="SignalP"/>
    </source>
</evidence>
<protein>
    <recommendedName>
        <fullName evidence="5">Lipoprotein</fullName>
    </recommendedName>
</protein>
<feature type="compositionally biased region" description="Low complexity" evidence="1">
    <location>
        <begin position="30"/>
        <end position="61"/>
    </location>
</feature>
<feature type="chain" id="PRO_5045312810" description="Lipoprotein" evidence="2">
    <location>
        <begin position="22"/>
        <end position="215"/>
    </location>
</feature>
<evidence type="ECO:0008006" key="5">
    <source>
        <dbReference type="Google" id="ProtNLM"/>
    </source>
</evidence>
<keyword evidence="4" id="KW-1185">Reference proteome</keyword>
<evidence type="ECO:0000313" key="4">
    <source>
        <dbReference type="Proteomes" id="UP001501742"/>
    </source>
</evidence>
<dbReference type="EMBL" id="BAAAJX010000005">
    <property type="protein sequence ID" value="GAA1493125.1"/>
    <property type="molecule type" value="Genomic_DNA"/>
</dbReference>
<name>A0ABP4K2N5_9MICO</name>
<keyword evidence="2" id="KW-0732">Signal</keyword>
<feature type="region of interest" description="Disordered" evidence="1">
    <location>
        <begin position="27"/>
        <end position="62"/>
    </location>
</feature>
<dbReference type="Proteomes" id="UP001501742">
    <property type="component" value="Unassembled WGS sequence"/>
</dbReference>
<organism evidence="3 4">
    <name type="scientific">Curtobacterium herbarum</name>
    <dbReference type="NCBI Taxonomy" id="150122"/>
    <lineage>
        <taxon>Bacteria</taxon>
        <taxon>Bacillati</taxon>
        <taxon>Actinomycetota</taxon>
        <taxon>Actinomycetes</taxon>
        <taxon>Micrococcales</taxon>
        <taxon>Microbacteriaceae</taxon>
        <taxon>Curtobacterium</taxon>
    </lineage>
</organism>
<feature type="signal peptide" evidence="2">
    <location>
        <begin position="1"/>
        <end position="21"/>
    </location>
</feature>
<dbReference type="RefSeq" id="WP_204606512.1">
    <property type="nucleotide sequence ID" value="NZ_BAAAJX010000005.1"/>
</dbReference>
<dbReference type="PROSITE" id="PS51257">
    <property type="entry name" value="PROKAR_LIPOPROTEIN"/>
    <property type="match status" value="1"/>
</dbReference>
<sequence length="215" mass="22463">MSIKHIFTTVVGITVVTVALAGCSSQSGESAPSKAAAKPSQSQAADQQTPTPTPTSTAAASGVVKVTSDKITDDQMGHTVQADEVVRNFPWTSAQSGLADRDDNEQVLVHVAVTAGDKYYSTMDCLAIRVQAHGSTESYTSQGTTSVVEDAMKAAGYPALTKVEQGQSGEGWCAYSVTDPSDVLDLQYQRNAAASNDGTQITAKDFYAEMTPVAS</sequence>
<reference evidence="4" key="1">
    <citation type="journal article" date="2019" name="Int. J. Syst. Evol. Microbiol.">
        <title>The Global Catalogue of Microorganisms (GCM) 10K type strain sequencing project: providing services to taxonomists for standard genome sequencing and annotation.</title>
        <authorList>
            <consortium name="The Broad Institute Genomics Platform"/>
            <consortium name="The Broad Institute Genome Sequencing Center for Infectious Disease"/>
            <person name="Wu L."/>
            <person name="Ma J."/>
        </authorList>
    </citation>
    <scope>NUCLEOTIDE SEQUENCE [LARGE SCALE GENOMIC DNA]</scope>
    <source>
        <strain evidence="4">JCM 12140</strain>
    </source>
</reference>